<dbReference type="PANTHER" id="PTHR37017:SF11">
    <property type="entry name" value="ESTERASE_LIPASE_THIOESTERASE DOMAIN-CONTAINING PROTEIN"/>
    <property type="match status" value="1"/>
</dbReference>
<keyword evidence="3" id="KW-1185">Reference proteome</keyword>
<dbReference type="InterPro" id="IPR029058">
    <property type="entry name" value="AB_hydrolase_fold"/>
</dbReference>
<dbReference type="Pfam" id="PF12697">
    <property type="entry name" value="Abhydrolase_6"/>
    <property type="match status" value="1"/>
</dbReference>
<dbReference type="InterPro" id="IPR052897">
    <property type="entry name" value="Sec-Metab_Biosynth_Hydrolase"/>
</dbReference>
<dbReference type="InterPro" id="IPR000073">
    <property type="entry name" value="AB_hydrolase_1"/>
</dbReference>
<proteinExistence type="predicted"/>
<evidence type="ECO:0000313" key="3">
    <source>
        <dbReference type="Proteomes" id="UP001499967"/>
    </source>
</evidence>
<gene>
    <name evidence="2" type="ORF">GCM10009559_38390</name>
</gene>
<dbReference type="EMBL" id="BAAAHP010000108">
    <property type="protein sequence ID" value="GAA0942342.1"/>
    <property type="molecule type" value="Genomic_DNA"/>
</dbReference>
<organism evidence="2 3">
    <name type="scientific">Pseudonocardia zijingensis</name>
    <dbReference type="NCBI Taxonomy" id="153376"/>
    <lineage>
        <taxon>Bacteria</taxon>
        <taxon>Bacillati</taxon>
        <taxon>Actinomycetota</taxon>
        <taxon>Actinomycetes</taxon>
        <taxon>Pseudonocardiales</taxon>
        <taxon>Pseudonocardiaceae</taxon>
        <taxon>Pseudonocardia</taxon>
    </lineage>
</organism>
<name>A0ABN1QGD6_9PSEU</name>
<dbReference type="SUPFAM" id="SSF53474">
    <property type="entry name" value="alpha/beta-Hydrolases"/>
    <property type="match status" value="1"/>
</dbReference>
<protein>
    <submittedName>
        <fullName evidence="2">Alpha/beta hydrolase</fullName>
    </submittedName>
</protein>
<comment type="caution">
    <text evidence="2">The sequence shown here is derived from an EMBL/GenBank/DDBJ whole genome shotgun (WGS) entry which is preliminary data.</text>
</comment>
<keyword evidence="2" id="KW-0378">Hydrolase</keyword>
<feature type="domain" description="AB hydrolase-1" evidence="1">
    <location>
        <begin position="3"/>
        <end position="227"/>
    </location>
</feature>
<accession>A0ABN1QGD6</accession>
<evidence type="ECO:0000313" key="2">
    <source>
        <dbReference type="EMBL" id="GAA0942342.1"/>
    </source>
</evidence>
<reference evidence="2 3" key="1">
    <citation type="journal article" date="2019" name="Int. J. Syst. Evol. Microbiol.">
        <title>The Global Catalogue of Microorganisms (GCM) 10K type strain sequencing project: providing services to taxonomists for standard genome sequencing and annotation.</title>
        <authorList>
            <consortium name="The Broad Institute Genomics Platform"/>
            <consortium name="The Broad Institute Genome Sequencing Center for Infectious Disease"/>
            <person name="Wu L."/>
            <person name="Ma J."/>
        </authorList>
    </citation>
    <scope>NUCLEOTIDE SEQUENCE [LARGE SCALE GENOMIC DNA]</scope>
    <source>
        <strain evidence="2 3">JCM 11117</strain>
    </source>
</reference>
<sequence length="236" mass="25261">MNFVFVPGAWHGGWSWHPVGRRVRAAGHRAFALTLPGLAMGDDPTGLRLADAVDHVVREVERRALRDVVLVGHSFGGIPITGAAHRLAGRLAHVVFFSAFVPRRGESMAAASGPDAEAWIRATVEADSQGTIGLDYEAFCTMIMQDGPDDVRQLVFDQLTPQPGGYMLDALDVDGVDTLGVPITYLLAEQDIALAAPGDELAARVGVEPIPVPGTHEALLTHPDELTKALLHAQER</sequence>
<evidence type="ECO:0000259" key="1">
    <source>
        <dbReference type="Pfam" id="PF12697"/>
    </source>
</evidence>
<dbReference type="Gene3D" id="3.40.50.1820">
    <property type="entry name" value="alpha/beta hydrolase"/>
    <property type="match status" value="1"/>
</dbReference>
<dbReference type="Proteomes" id="UP001499967">
    <property type="component" value="Unassembled WGS sequence"/>
</dbReference>
<dbReference type="RefSeq" id="WP_343942837.1">
    <property type="nucleotide sequence ID" value="NZ_BAAAHP010000108.1"/>
</dbReference>
<dbReference type="GO" id="GO:0016787">
    <property type="term" value="F:hydrolase activity"/>
    <property type="evidence" value="ECO:0007669"/>
    <property type="project" value="UniProtKB-KW"/>
</dbReference>
<dbReference type="PANTHER" id="PTHR37017">
    <property type="entry name" value="AB HYDROLASE-1 DOMAIN-CONTAINING PROTEIN-RELATED"/>
    <property type="match status" value="1"/>
</dbReference>